<accession>A0A2G9RAH5</accession>
<proteinExistence type="predicted"/>
<dbReference type="Proteomes" id="UP000228934">
    <property type="component" value="Unassembled WGS sequence"/>
</dbReference>
<dbReference type="Gene3D" id="2.170.270.10">
    <property type="entry name" value="SET domain"/>
    <property type="match status" value="1"/>
</dbReference>
<evidence type="ECO:0000313" key="1">
    <source>
        <dbReference type="EMBL" id="PIO24775.1"/>
    </source>
</evidence>
<feature type="non-terminal residue" evidence="1">
    <location>
        <position position="161"/>
    </location>
</feature>
<reference evidence="2" key="1">
    <citation type="journal article" date="2017" name="Nat. Commun.">
        <title>The North American bullfrog draft genome provides insight into hormonal regulation of long noncoding RNA.</title>
        <authorList>
            <person name="Hammond S.A."/>
            <person name="Warren R.L."/>
            <person name="Vandervalk B.P."/>
            <person name="Kucuk E."/>
            <person name="Khan H."/>
            <person name="Gibb E.A."/>
            <person name="Pandoh P."/>
            <person name="Kirk H."/>
            <person name="Zhao Y."/>
            <person name="Jones M."/>
            <person name="Mungall A.J."/>
            <person name="Coope R."/>
            <person name="Pleasance S."/>
            <person name="Moore R.A."/>
            <person name="Holt R.A."/>
            <person name="Round J.M."/>
            <person name="Ohora S."/>
            <person name="Walle B.V."/>
            <person name="Veldhoen N."/>
            <person name="Helbing C.C."/>
            <person name="Birol I."/>
        </authorList>
    </citation>
    <scope>NUCLEOTIDE SEQUENCE [LARGE SCALE GENOMIC DNA]</scope>
</reference>
<dbReference type="InterPro" id="IPR046341">
    <property type="entry name" value="SET_dom_sf"/>
</dbReference>
<dbReference type="OrthoDB" id="9930943at2759"/>
<gene>
    <name evidence="1" type="ORF">AB205_0198440</name>
</gene>
<sequence length="161" mass="17747">MSESAKECRVAHNPNLGEIMRVKSEVGTPAEERTYSQQCSAGSKSRCMDLEPKRLKEKRGTAVTKSLQQVDFWFCETCQEYFVDECPSHGPPILVPDTPVSMGTPDRAALTAPCGIEVVKDGSGESEVRCINEVIPRGHVYGPYEGQVSLQDKSSGFFSWL</sequence>
<name>A0A2G9RAH5_AQUCT</name>
<keyword evidence="2" id="KW-1185">Reference proteome</keyword>
<organism evidence="1 2">
    <name type="scientific">Aquarana catesbeiana</name>
    <name type="common">American bullfrog</name>
    <name type="synonym">Rana catesbeiana</name>
    <dbReference type="NCBI Taxonomy" id="8400"/>
    <lineage>
        <taxon>Eukaryota</taxon>
        <taxon>Metazoa</taxon>
        <taxon>Chordata</taxon>
        <taxon>Craniata</taxon>
        <taxon>Vertebrata</taxon>
        <taxon>Euteleostomi</taxon>
        <taxon>Amphibia</taxon>
        <taxon>Batrachia</taxon>
        <taxon>Anura</taxon>
        <taxon>Neobatrachia</taxon>
        <taxon>Ranoidea</taxon>
        <taxon>Ranidae</taxon>
        <taxon>Aquarana</taxon>
    </lineage>
</organism>
<dbReference type="EMBL" id="KV951448">
    <property type="protein sequence ID" value="PIO24775.1"/>
    <property type="molecule type" value="Genomic_DNA"/>
</dbReference>
<protein>
    <submittedName>
        <fullName evidence="1">Uncharacterized protein</fullName>
    </submittedName>
</protein>
<dbReference type="AlphaFoldDB" id="A0A2G9RAH5"/>
<evidence type="ECO:0000313" key="2">
    <source>
        <dbReference type="Proteomes" id="UP000228934"/>
    </source>
</evidence>